<dbReference type="EMBL" id="CP157948">
    <property type="protein sequence ID" value="XBS90558.1"/>
    <property type="molecule type" value="Genomic_DNA"/>
</dbReference>
<accession>A0AAU7QPM7</accession>
<reference evidence="9" key="1">
    <citation type="submission" date="2024-06" db="EMBL/GenBank/DDBJ databases">
        <authorList>
            <person name="Sun Y."/>
        </authorList>
    </citation>
    <scope>NUCLEOTIDE SEQUENCE</scope>
    <source>
        <strain evidence="9">IGA1.0</strain>
    </source>
</reference>
<evidence type="ECO:0000256" key="7">
    <source>
        <dbReference type="SAM" id="SignalP"/>
    </source>
</evidence>
<evidence type="ECO:0000256" key="1">
    <source>
        <dbReference type="ARBA" id="ARBA00022448"/>
    </source>
</evidence>
<keyword evidence="3 6" id="KW-0479">Metal-binding</keyword>
<dbReference type="Gene3D" id="1.10.760.10">
    <property type="entry name" value="Cytochrome c-like domain"/>
    <property type="match status" value="1"/>
</dbReference>
<evidence type="ECO:0000256" key="2">
    <source>
        <dbReference type="ARBA" id="ARBA00022617"/>
    </source>
</evidence>
<evidence type="ECO:0000256" key="5">
    <source>
        <dbReference type="ARBA" id="ARBA00023004"/>
    </source>
</evidence>
<dbReference type="GO" id="GO:0046872">
    <property type="term" value="F:metal ion binding"/>
    <property type="evidence" value="ECO:0007669"/>
    <property type="project" value="UniProtKB-KW"/>
</dbReference>
<dbReference type="GO" id="GO:0009055">
    <property type="term" value="F:electron transfer activity"/>
    <property type="evidence" value="ECO:0007669"/>
    <property type="project" value="InterPro"/>
</dbReference>
<protein>
    <submittedName>
        <fullName evidence="9">C-type cytochrome</fullName>
    </submittedName>
</protein>
<dbReference type="RefSeq" id="WP_007807366.1">
    <property type="nucleotide sequence ID" value="NZ_CP157948.1"/>
</dbReference>
<evidence type="ECO:0000256" key="3">
    <source>
        <dbReference type="ARBA" id="ARBA00022723"/>
    </source>
</evidence>
<dbReference type="SUPFAM" id="SSF46626">
    <property type="entry name" value="Cytochrome c"/>
    <property type="match status" value="1"/>
</dbReference>
<sequence length="108" mass="11408">MRIPLIAVLVLLAAPTLHAGTPAAPARLGLCAACHGADGHASMPGVPNLAGQRLDYLRDALKQYRDGRRNIPVMRAAIGPVSDAELDALARWYSAQLPQPQAQPQGQP</sequence>
<feature type="domain" description="Cytochrome c" evidence="8">
    <location>
        <begin position="15"/>
        <end position="97"/>
    </location>
</feature>
<dbReference type="InterPro" id="IPR036909">
    <property type="entry name" value="Cyt_c-like_dom_sf"/>
</dbReference>
<keyword evidence="4" id="KW-0249">Electron transport</keyword>
<dbReference type="Pfam" id="PF13442">
    <property type="entry name" value="Cytochrome_CBB3"/>
    <property type="match status" value="1"/>
</dbReference>
<evidence type="ECO:0000313" key="9">
    <source>
        <dbReference type="EMBL" id="XBS90558.1"/>
    </source>
</evidence>
<dbReference type="PROSITE" id="PS51007">
    <property type="entry name" value="CYTC"/>
    <property type="match status" value="1"/>
</dbReference>
<dbReference type="GO" id="GO:0020037">
    <property type="term" value="F:heme binding"/>
    <property type="evidence" value="ECO:0007669"/>
    <property type="project" value="InterPro"/>
</dbReference>
<evidence type="ECO:0000259" key="8">
    <source>
        <dbReference type="PROSITE" id="PS51007"/>
    </source>
</evidence>
<proteinExistence type="predicted"/>
<evidence type="ECO:0000256" key="6">
    <source>
        <dbReference type="PROSITE-ProRule" id="PRU00433"/>
    </source>
</evidence>
<evidence type="ECO:0000256" key="4">
    <source>
        <dbReference type="ARBA" id="ARBA00022982"/>
    </source>
</evidence>
<dbReference type="InterPro" id="IPR009056">
    <property type="entry name" value="Cyt_c-like_dom"/>
</dbReference>
<gene>
    <name evidence="9" type="ORF">ABNK63_02635</name>
</gene>
<name>A0AAU7QPM7_9GAMM</name>
<keyword evidence="1" id="KW-0813">Transport</keyword>
<dbReference type="InterPro" id="IPR050597">
    <property type="entry name" value="Cytochrome_c_Oxidase_Subunit"/>
</dbReference>
<feature type="chain" id="PRO_5043459330" evidence="7">
    <location>
        <begin position="20"/>
        <end position="108"/>
    </location>
</feature>
<organism evidence="9">
    <name type="scientific">Rhodanobacter sp. IGA1.0</name>
    <dbReference type="NCBI Taxonomy" id="3158582"/>
    <lineage>
        <taxon>Bacteria</taxon>
        <taxon>Pseudomonadati</taxon>
        <taxon>Pseudomonadota</taxon>
        <taxon>Gammaproteobacteria</taxon>
        <taxon>Lysobacterales</taxon>
        <taxon>Rhodanobacteraceae</taxon>
        <taxon>Rhodanobacter</taxon>
    </lineage>
</organism>
<dbReference type="PANTHER" id="PTHR33751:SF9">
    <property type="entry name" value="CYTOCHROME C4"/>
    <property type="match status" value="1"/>
</dbReference>
<keyword evidence="5 6" id="KW-0408">Iron</keyword>
<feature type="signal peptide" evidence="7">
    <location>
        <begin position="1"/>
        <end position="19"/>
    </location>
</feature>
<keyword evidence="2 6" id="KW-0349">Heme</keyword>
<dbReference type="PANTHER" id="PTHR33751">
    <property type="entry name" value="CBB3-TYPE CYTOCHROME C OXIDASE SUBUNIT FIXP"/>
    <property type="match status" value="1"/>
</dbReference>
<keyword evidence="7" id="KW-0732">Signal</keyword>
<dbReference type="AlphaFoldDB" id="A0AAU7QPM7"/>